<keyword evidence="4" id="KW-1185">Reference proteome</keyword>
<feature type="compositionally biased region" description="Low complexity" evidence="1">
    <location>
        <begin position="167"/>
        <end position="178"/>
    </location>
</feature>
<evidence type="ECO:0000256" key="2">
    <source>
        <dbReference type="SAM" id="SignalP"/>
    </source>
</evidence>
<evidence type="ECO:0000313" key="3">
    <source>
        <dbReference type="EMBL" id="KAF2722276.1"/>
    </source>
</evidence>
<sequence>MNPLTTPLTSAAALLLSTLAATSRAQSDVAECGSVGVFVVLSNTRVCCIGGTLNPSSRPGWPLCTGTATAAGAGTLSCATYVINTGDSYFSQLSEASTSLRQSGTEIQTTIVAGTTAVGDGTATESTRNEATPASGPITGRLTEMNADFQSSNAGTTATPTSLATGSDQSLDSSSSSSAAGAEAVDTNGNLGLAGAAVIALAGLGGLL</sequence>
<keyword evidence="2" id="KW-0732">Signal</keyword>
<feature type="signal peptide" evidence="2">
    <location>
        <begin position="1"/>
        <end position="25"/>
    </location>
</feature>
<proteinExistence type="predicted"/>
<evidence type="ECO:0000256" key="1">
    <source>
        <dbReference type="SAM" id="MobiDB-lite"/>
    </source>
</evidence>
<evidence type="ECO:0000313" key="4">
    <source>
        <dbReference type="Proteomes" id="UP000799441"/>
    </source>
</evidence>
<gene>
    <name evidence="3" type="ORF">K431DRAFT_293678</name>
</gene>
<dbReference type="OrthoDB" id="3942759at2759"/>
<feature type="compositionally biased region" description="Polar residues" evidence="1">
    <location>
        <begin position="148"/>
        <end position="166"/>
    </location>
</feature>
<reference evidence="3" key="1">
    <citation type="journal article" date="2020" name="Stud. Mycol.">
        <title>101 Dothideomycetes genomes: a test case for predicting lifestyles and emergence of pathogens.</title>
        <authorList>
            <person name="Haridas S."/>
            <person name="Albert R."/>
            <person name="Binder M."/>
            <person name="Bloem J."/>
            <person name="Labutti K."/>
            <person name="Salamov A."/>
            <person name="Andreopoulos B."/>
            <person name="Baker S."/>
            <person name="Barry K."/>
            <person name="Bills G."/>
            <person name="Bluhm B."/>
            <person name="Cannon C."/>
            <person name="Castanera R."/>
            <person name="Culley D."/>
            <person name="Daum C."/>
            <person name="Ezra D."/>
            <person name="Gonzalez J."/>
            <person name="Henrissat B."/>
            <person name="Kuo A."/>
            <person name="Liang C."/>
            <person name="Lipzen A."/>
            <person name="Lutzoni F."/>
            <person name="Magnuson J."/>
            <person name="Mondo S."/>
            <person name="Nolan M."/>
            <person name="Ohm R."/>
            <person name="Pangilinan J."/>
            <person name="Park H.-J."/>
            <person name="Ramirez L."/>
            <person name="Alfaro M."/>
            <person name="Sun H."/>
            <person name="Tritt A."/>
            <person name="Yoshinaga Y."/>
            <person name="Zwiers L.-H."/>
            <person name="Turgeon B."/>
            <person name="Goodwin S."/>
            <person name="Spatafora J."/>
            <person name="Crous P."/>
            <person name="Grigoriev I."/>
        </authorList>
    </citation>
    <scope>NUCLEOTIDE SEQUENCE</scope>
    <source>
        <strain evidence="3">CBS 116435</strain>
    </source>
</reference>
<feature type="region of interest" description="Disordered" evidence="1">
    <location>
        <begin position="116"/>
        <end position="182"/>
    </location>
</feature>
<organism evidence="3 4">
    <name type="scientific">Polychaeton citri CBS 116435</name>
    <dbReference type="NCBI Taxonomy" id="1314669"/>
    <lineage>
        <taxon>Eukaryota</taxon>
        <taxon>Fungi</taxon>
        <taxon>Dikarya</taxon>
        <taxon>Ascomycota</taxon>
        <taxon>Pezizomycotina</taxon>
        <taxon>Dothideomycetes</taxon>
        <taxon>Dothideomycetidae</taxon>
        <taxon>Capnodiales</taxon>
        <taxon>Capnodiaceae</taxon>
        <taxon>Polychaeton</taxon>
    </lineage>
</organism>
<dbReference type="EMBL" id="MU003784">
    <property type="protein sequence ID" value="KAF2722276.1"/>
    <property type="molecule type" value="Genomic_DNA"/>
</dbReference>
<comment type="caution">
    <text evidence="3">The sequence shown here is derived from an EMBL/GenBank/DDBJ whole genome shotgun (WGS) entry which is preliminary data.</text>
</comment>
<accession>A0A9P4QCC2</accession>
<dbReference type="Proteomes" id="UP000799441">
    <property type="component" value="Unassembled WGS sequence"/>
</dbReference>
<protein>
    <submittedName>
        <fullName evidence="3">Uncharacterized protein</fullName>
    </submittedName>
</protein>
<dbReference type="AlphaFoldDB" id="A0A9P4QCC2"/>
<feature type="chain" id="PRO_5040452808" evidence="2">
    <location>
        <begin position="26"/>
        <end position="208"/>
    </location>
</feature>
<name>A0A9P4QCC2_9PEZI</name>